<reference evidence="1 2" key="1">
    <citation type="submission" date="2017-07" db="EMBL/GenBank/DDBJ databases">
        <title>Flavobacterium cyanobacteriorum sp. nov., isolated from cyanobacterial aggregates in a eutrophic lake.</title>
        <authorList>
            <person name="Cai H."/>
        </authorList>
    </citation>
    <scope>NUCLEOTIDE SEQUENCE [LARGE SCALE GENOMIC DNA]</scope>
    <source>
        <strain evidence="1 2">TH167</strain>
    </source>
</reference>
<evidence type="ECO:0000313" key="2">
    <source>
        <dbReference type="Proteomes" id="UP000216035"/>
    </source>
</evidence>
<evidence type="ECO:0000313" key="1">
    <source>
        <dbReference type="EMBL" id="OYQ42277.1"/>
    </source>
</evidence>
<dbReference type="AlphaFoldDB" id="A0A255ZL43"/>
<proteinExistence type="predicted"/>
<evidence type="ECO:0008006" key="3">
    <source>
        <dbReference type="Google" id="ProtNLM"/>
    </source>
</evidence>
<protein>
    <recommendedName>
        <fullName evidence="3">DUF4403 domain-containing protein</fullName>
    </recommendedName>
</protein>
<dbReference type="OrthoDB" id="617059at2"/>
<accession>A0A255ZL43</accession>
<comment type="caution">
    <text evidence="1">The sequence shown here is derived from an EMBL/GenBank/DDBJ whole genome shotgun (WGS) entry which is preliminary data.</text>
</comment>
<dbReference type="RefSeq" id="WP_094487073.1">
    <property type="nucleotide sequence ID" value="NZ_NOXX01000215.1"/>
</dbReference>
<dbReference type="Proteomes" id="UP000216035">
    <property type="component" value="Unassembled WGS sequence"/>
</dbReference>
<name>A0A255ZL43_9FLAO</name>
<gene>
    <name evidence="1" type="ORF">CHX27_12310</name>
</gene>
<dbReference type="InterPro" id="IPR025515">
    <property type="entry name" value="DUF4403"/>
</dbReference>
<dbReference type="PROSITE" id="PS51257">
    <property type="entry name" value="PROKAR_LIPOPROTEIN"/>
    <property type="match status" value="1"/>
</dbReference>
<organism evidence="1 2">
    <name type="scientific">Flavobacterium aurantiibacter</name>
    <dbReference type="NCBI Taxonomy" id="2023067"/>
    <lineage>
        <taxon>Bacteria</taxon>
        <taxon>Pseudomonadati</taxon>
        <taxon>Bacteroidota</taxon>
        <taxon>Flavobacteriia</taxon>
        <taxon>Flavobacteriales</taxon>
        <taxon>Flavobacteriaceae</taxon>
        <taxon>Flavobacterium</taxon>
    </lineage>
</organism>
<keyword evidence="2" id="KW-1185">Reference proteome</keyword>
<dbReference type="EMBL" id="NOXX01000215">
    <property type="protein sequence ID" value="OYQ42277.1"/>
    <property type="molecule type" value="Genomic_DNA"/>
</dbReference>
<sequence length="460" mass="51113">MKNLVWLLAVVLTACSSVKKIESLKPEPDDAAPLIYDTEPSFLNMPVEISIQDIENQINKTLNGVIYEDKDITDDDIKLTVWKQAPIQLRSEGGKMKVILPLKAKIFYRYGTSKLGIDLYDTREFDLNGVVSLLSEVNLLNWKLQTKTRISDLDWKESPSMTIGSKVVSITYLVDPAIKYFKGKIEKNIDDAIKKTVDFKPQVLDALAKMSEPSLASETYQSWVRFTPIEVYATDATIGKSTLVMDMGVKCKIETLVGAKPKSLFNRDAVVLKAVKSVPHAVNAKVIAVSTYADAEAIITKNFAGQEFASGSRKVKVEQVKLWHKSGKIVVALTLSGSLNGDIYLSGFPAYNAQTKEIYFDNLDYVLDTKSTLIKAANWLASGTILKKMQQACRYSIAPNLEEGKKQLQRYTSNYSVMPGVFVNGTMNDVVFDKIQVNNKAILAFLEVSGKVTVKVDGFK</sequence>
<dbReference type="Pfam" id="PF14356">
    <property type="entry name" value="DUF4403"/>
    <property type="match status" value="1"/>
</dbReference>